<evidence type="ECO:0000313" key="2">
    <source>
        <dbReference type="Proteomes" id="UP001323798"/>
    </source>
</evidence>
<dbReference type="Gene3D" id="3.40.190.10">
    <property type="entry name" value="Periplasmic binding protein-like II"/>
    <property type="match status" value="2"/>
</dbReference>
<gene>
    <name evidence="1" type="ORF">SM116_05645</name>
</gene>
<dbReference type="RefSeq" id="WP_320943481.1">
    <property type="nucleotide sequence ID" value="NZ_BAABEU010000004.1"/>
</dbReference>
<dbReference type="PANTHER" id="PTHR43649">
    <property type="entry name" value="ARABINOSE-BINDING PROTEIN-RELATED"/>
    <property type="match status" value="1"/>
</dbReference>
<keyword evidence="2" id="KW-1185">Reference proteome</keyword>
<name>A0ABZ0SN21_9MICO</name>
<dbReference type="InterPro" id="IPR006311">
    <property type="entry name" value="TAT_signal"/>
</dbReference>
<organism evidence="1 2">
    <name type="scientific">Microbacterium rhizosphaerae</name>
    <dbReference type="NCBI Taxonomy" id="1678237"/>
    <lineage>
        <taxon>Bacteria</taxon>
        <taxon>Bacillati</taxon>
        <taxon>Actinomycetota</taxon>
        <taxon>Actinomycetes</taxon>
        <taxon>Micrococcales</taxon>
        <taxon>Microbacteriaceae</taxon>
        <taxon>Microbacterium</taxon>
    </lineage>
</organism>
<proteinExistence type="predicted"/>
<dbReference type="Pfam" id="PF01547">
    <property type="entry name" value="SBP_bac_1"/>
    <property type="match status" value="1"/>
</dbReference>
<dbReference type="InterPro" id="IPR006059">
    <property type="entry name" value="SBP"/>
</dbReference>
<evidence type="ECO:0000313" key="1">
    <source>
        <dbReference type="EMBL" id="WPR90777.1"/>
    </source>
</evidence>
<protein>
    <submittedName>
        <fullName evidence="1">ABC transporter substrate-binding protein</fullName>
    </submittedName>
</protein>
<accession>A0ABZ0SN21</accession>
<reference evidence="1 2" key="1">
    <citation type="submission" date="2023-11" db="EMBL/GenBank/DDBJ databases">
        <title>Genome sequence of Microbacterium rhizosphaerae KACC 19337.</title>
        <authorList>
            <person name="Choi H."/>
            <person name="Kim S."/>
            <person name="Kim Y."/>
            <person name="Kwon S.-W."/>
            <person name="Heo J."/>
        </authorList>
    </citation>
    <scope>NUCLEOTIDE SEQUENCE [LARGE SCALE GENOMIC DNA]</scope>
    <source>
        <strain evidence="1 2">KACC 19337</strain>
    </source>
</reference>
<dbReference type="SUPFAM" id="SSF53850">
    <property type="entry name" value="Periplasmic binding protein-like II"/>
    <property type="match status" value="1"/>
</dbReference>
<dbReference type="InterPro" id="IPR050490">
    <property type="entry name" value="Bact_solute-bd_prot1"/>
</dbReference>
<dbReference type="EMBL" id="CP139368">
    <property type="protein sequence ID" value="WPR90777.1"/>
    <property type="molecule type" value="Genomic_DNA"/>
</dbReference>
<sequence>MPQSLSHVTLNRRQLFAGAGAGALALTLASCTGGSAPSSSGTGSLTFGSNASDPVPKKAYADFVAAFEKKSGDKVTVNTSDHNSFQEKINNYLQGSPDDAFTWFAGYRMRYFAKNDLLGDVSDVWKKVGGNYSDAMKTASTGDDGKQYFVPNYNYPWGYFYRKSLWQEKGYAVPTKWDDLVTLAKKMQADGIIPIQFADKDGWPAMGTFDYINMRLNGYQFHLDLCAHKESWDQDKVKKVFDTWNEIRPYQDPAALGLTWQDAAQKVGNKQAGMYLLGSFVMQQFTDPAVAADIGFFEFPEIAMEGQTALEAPIDGLCLSKKGADSQAAKDMLAFMGTGAGQLAYWKADPSNIMTAKDADTSSYSDFTKMLGQVIAKAGHISQFFDRDALPAMASNVMIPALQNFTKSGTIDLANMESQAKQLYSQQ</sequence>
<dbReference type="PROSITE" id="PS51318">
    <property type="entry name" value="TAT"/>
    <property type="match status" value="1"/>
</dbReference>
<dbReference type="Proteomes" id="UP001323798">
    <property type="component" value="Chromosome"/>
</dbReference>
<dbReference type="PANTHER" id="PTHR43649:SF14">
    <property type="entry name" value="BLR3389 PROTEIN"/>
    <property type="match status" value="1"/>
</dbReference>